<proteinExistence type="predicted"/>
<dbReference type="SMART" id="SM00420">
    <property type="entry name" value="HTH_DEOR"/>
    <property type="match status" value="1"/>
</dbReference>
<dbReference type="SMART" id="SM01134">
    <property type="entry name" value="DeoRC"/>
    <property type="match status" value="1"/>
</dbReference>
<keyword evidence="5" id="KW-1185">Reference proteome</keyword>
<dbReference type="STRING" id="216938.SHELI_v1c06330"/>
<dbReference type="KEGG" id="shj:SHELI_v1c06330"/>
<evidence type="ECO:0000313" key="5">
    <source>
        <dbReference type="Proteomes" id="UP000094378"/>
    </source>
</evidence>
<reference evidence="4 5" key="1">
    <citation type="submission" date="2016-08" db="EMBL/GenBank/DDBJ databases">
        <title>Complete genome sequence of Spiroplasma helicoides TABS-2 (DSM 22551).</title>
        <authorList>
            <person name="Shen W.-Y."/>
            <person name="Lo W.-S."/>
            <person name="Lai Y.-C."/>
            <person name="Kuo C.-H."/>
        </authorList>
    </citation>
    <scope>NUCLEOTIDE SEQUENCE [LARGE SCALE GENOMIC DNA]</scope>
    <source>
        <strain evidence="4 5">TABS-2</strain>
    </source>
</reference>
<feature type="domain" description="HTH deoR-type" evidence="3">
    <location>
        <begin position="3"/>
        <end position="58"/>
    </location>
</feature>
<dbReference type="Pfam" id="PF08220">
    <property type="entry name" value="HTH_DeoR"/>
    <property type="match status" value="1"/>
</dbReference>
<dbReference type="SUPFAM" id="SSF100950">
    <property type="entry name" value="NagB/RpiA/CoA transferase-like"/>
    <property type="match status" value="1"/>
</dbReference>
<dbReference type="Pfam" id="PF00455">
    <property type="entry name" value="DeoRC"/>
    <property type="match status" value="1"/>
</dbReference>
<dbReference type="RefSeq" id="WP_069116631.1">
    <property type="nucleotide sequence ID" value="NZ_CP017015.1"/>
</dbReference>
<dbReference type="InterPro" id="IPR014036">
    <property type="entry name" value="DeoR-like_C"/>
</dbReference>
<dbReference type="InterPro" id="IPR050313">
    <property type="entry name" value="Carb_Metab_HTH_regulators"/>
</dbReference>
<accession>A0A1B3SKX4</accession>
<dbReference type="PROSITE" id="PS51000">
    <property type="entry name" value="HTH_DEOR_2"/>
    <property type="match status" value="1"/>
</dbReference>
<organism evidence="4 5">
    <name type="scientific">Spiroplasma helicoides</name>
    <dbReference type="NCBI Taxonomy" id="216938"/>
    <lineage>
        <taxon>Bacteria</taxon>
        <taxon>Bacillati</taxon>
        <taxon>Mycoplasmatota</taxon>
        <taxon>Mollicutes</taxon>
        <taxon>Entomoplasmatales</taxon>
        <taxon>Spiroplasmataceae</taxon>
        <taxon>Spiroplasma</taxon>
    </lineage>
</organism>
<evidence type="ECO:0000259" key="3">
    <source>
        <dbReference type="PROSITE" id="PS51000"/>
    </source>
</evidence>
<sequence>MLREERLKLILDFVNANGYCSNEDISKALGIPFTTLRRDLTDLNTEQKLKRVHGGAKSIKERSILEETLDQKLTSHIEEKKIIAQKALVCIKKGETVFLDAGSSTYFLAQLITPELNVRVYTNSIINAQVLANNGVSEIHILPGKLKLSTNAICGVETIVSMSKFHFDVSFLGVNAVDNDFNFYTTDEDEALVKVKAIENSQFAFALVDNSKMKSKAFIKFSDKSQIALISEEV</sequence>
<keyword evidence="2" id="KW-0804">Transcription</keyword>
<dbReference type="GO" id="GO:0003700">
    <property type="term" value="F:DNA-binding transcription factor activity"/>
    <property type="evidence" value="ECO:0007669"/>
    <property type="project" value="InterPro"/>
</dbReference>
<evidence type="ECO:0000256" key="1">
    <source>
        <dbReference type="ARBA" id="ARBA00023015"/>
    </source>
</evidence>
<dbReference type="PATRIC" id="fig|216938.3.peg.645"/>
<evidence type="ECO:0000256" key="2">
    <source>
        <dbReference type="ARBA" id="ARBA00023163"/>
    </source>
</evidence>
<dbReference type="PANTHER" id="PTHR30363:SF44">
    <property type="entry name" value="AGA OPERON TRANSCRIPTIONAL REPRESSOR-RELATED"/>
    <property type="match status" value="1"/>
</dbReference>
<dbReference type="InterPro" id="IPR036390">
    <property type="entry name" value="WH_DNA-bd_sf"/>
</dbReference>
<dbReference type="Proteomes" id="UP000094378">
    <property type="component" value="Chromosome"/>
</dbReference>
<dbReference type="SUPFAM" id="SSF46785">
    <property type="entry name" value="Winged helix' DNA-binding domain"/>
    <property type="match status" value="1"/>
</dbReference>
<protein>
    <submittedName>
        <fullName evidence="4">DeoR family transcriptional regulator, fructose operon transcriptional repressor</fullName>
    </submittedName>
</protein>
<keyword evidence="1" id="KW-0805">Transcription regulation</keyword>
<dbReference type="Gene3D" id="3.40.50.1360">
    <property type="match status" value="1"/>
</dbReference>
<dbReference type="InterPro" id="IPR037171">
    <property type="entry name" value="NagB/RpiA_transferase-like"/>
</dbReference>
<gene>
    <name evidence="4" type="primary">fruR</name>
    <name evidence="4" type="ORF">SHELI_v1c06330</name>
</gene>
<dbReference type="AlphaFoldDB" id="A0A1B3SKX4"/>
<evidence type="ECO:0000313" key="4">
    <source>
        <dbReference type="EMBL" id="AOG60584.1"/>
    </source>
</evidence>
<dbReference type="InterPro" id="IPR001034">
    <property type="entry name" value="DeoR_HTH"/>
</dbReference>
<dbReference type="PANTHER" id="PTHR30363">
    <property type="entry name" value="HTH-TYPE TRANSCRIPTIONAL REGULATOR SRLR-RELATED"/>
    <property type="match status" value="1"/>
</dbReference>
<name>A0A1B3SKX4_9MOLU</name>
<dbReference type="EMBL" id="CP017015">
    <property type="protein sequence ID" value="AOG60584.1"/>
    <property type="molecule type" value="Genomic_DNA"/>
</dbReference>
<dbReference type="PRINTS" id="PR00037">
    <property type="entry name" value="HTHLACR"/>
</dbReference>